<keyword evidence="4" id="KW-0326">Glycosidase</keyword>
<dbReference type="CAZy" id="GH65">
    <property type="family name" value="Glycoside Hydrolase Family 65"/>
</dbReference>
<dbReference type="Proteomes" id="UP000001453">
    <property type="component" value="Chromosome"/>
</dbReference>
<dbReference type="EC" id="2.4.1.230" evidence="10"/>
<dbReference type="GO" id="GO:0004553">
    <property type="term" value="F:hydrolase activity, hydrolyzing O-glycosyl compounds"/>
    <property type="evidence" value="ECO:0007669"/>
    <property type="project" value="TreeGrafter"/>
</dbReference>
<comment type="similarity">
    <text evidence="1">Belongs to the glycosyl hydrolase 65 family.</text>
</comment>
<dbReference type="HOGENOM" id="CLU_006285_2_1_11"/>
<gene>
    <name evidence="10" type="primary">kojP</name>
    <name evidence="10" type="ordered locus">HMPREF0421_21250</name>
</gene>
<name>E3D7P0_GARV3</name>
<dbReference type="SUPFAM" id="SSF74650">
    <property type="entry name" value="Galactose mutarotase-like"/>
    <property type="match status" value="1"/>
</dbReference>
<dbReference type="KEGG" id="gvg:HMPREF0421_21250"/>
<dbReference type="PIRSF" id="PIRSF036289">
    <property type="entry name" value="Glycosyl_hydrolase_malt_phosph"/>
    <property type="match status" value="1"/>
</dbReference>
<feature type="domain" description="Glycoside hydrolase family 65 central catalytic" evidence="7">
    <location>
        <begin position="339"/>
        <end position="714"/>
    </location>
</feature>
<dbReference type="InterPro" id="IPR005196">
    <property type="entry name" value="Glyco_hydro_65_N"/>
</dbReference>
<dbReference type="InterPro" id="IPR008928">
    <property type="entry name" value="6-hairpin_glycosidase_sf"/>
</dbReference>
<evidence type="ECO:0000256" key="5">
    <source>
        <dbReference type="PIRSR" id="PIRSR036289-50"/>
    </source>
</evidence>
<dbReference type="AlphaFoldDB" id="E3D7P0"/>
<dbReference type="PANTHER" id="PTHR11051:SF8">
    <property type="entry name" value="PROTEIN-GLUCOSYLGALACTOSYLHYDROXYLYSINE GLUCOSIDASE"/>
    <property type="match status" value="1"/>
</dbReference>
<feature type="domain" description="Glycoside hydrolase family 65 N-terminal" evidence="9">
    <location>
        <begin position="33"/>
        <end position="283"/>
    </location>
</feature>
<evidence type="ECO:0000259" key="9">
    <source>
        <dbReference type="Pfam" id="PF03636"/>
    </source>
</evidence>
<evidence type="ECO:0000313" key="11">
    <source>
        <dbReference type="Proteomes" id="UP000001453"/>
    </source>
</evidence>
<evidence type="ECO:0000256" key="2">
    <source>
        <dbReference type="ARBA" id="ARBA00022676"/>
    </source>
</evidence>
<feature type="binding site" evidence="6">
    <location>
        <begin position="374"/>
        <end position="375"/>
    </location>
    <ligand>
        <name>substrate</name>
    </ligand>
</feature>
<dbReference type="InterPro" id="IPR017045">
    <property type="entry name" value="Malt_Pase/Glycosyl_Hdrlase"/>
</dbReference>
<evidence type="ECO:0000256" key="4">
    <source>
        <dbReference type="ARBA" id="ARBA00023295"/>
    </source>
</evidence>
<evidence type="ECO:0000313" key="10">
    <source>
        <dbReference type="EMBL" id="ADP39332.1"/>
    </source>
</evidence>
<dbReference type="InterPro" id="IPR005194">
    <property type="entry name" value="Glyco_hydro_65_C"/>
</dbReference>
<dbReference type="InterPro" id="IPR037018">
    <property type="entry name" value="GH65_N"/>
</dbReference>
<evidence type="ECO:0000256" key="3">
    <source>
        <dbReference type="ARBA" id="ARBA00022679"/>
    </source>
</evidence>
<feature type="active site" description="Proton donor" evidence="5">
    <location>
        <position position="514"/>
    </location>
</feature>
<dbReference type="Pfam" id="PF03636">
    <property type="entry name" value="Glyco_hydro_65N"/>
    <property type="match status" value="1"/>
</dbReference>
<dbReference type="InterPro" id="IPR005195">
    <property type="entry name" value="Glyco_hydro_65_M"/>
</dbReference>
<feature type="binding site" evidence="6">
    <location>
        <begin position="626"/>
        <end position="627"/>
    </location>
    <ligand>
        <name>substrate</name>
    </ligand>
</feature>
<dbReference type="SUPFAM" id="SSF48208">
    <property type="entry name" value="Six-hairpin glycosidases"/>
    <property type="match status" value="1"/>
</dbReference>
<feature type="domain" description="Glycoside hydrolase family 65 C-terminal" evidence="8">
    <location>
        <begin position="728"/>
        <end position="784"/>
    </location>
</feature>
<dbReference type="GO" id="GO:0033831">
    <property type="term" value="F:kojibiose phosphorylase activity"/>
    <property type="evidence" value="ECO:0007669"/>
    <property type="project" value="UniProtKB-EC"/>
</dbReference>
<dbReference type="Pfam" id="PF03632">
    <property type="entry name" value="Glyco_hydro_65m"/>
    <property type="match status" value="1"/>
</dbReference>
<proteinExistence type="inferred from homology"/>
<protein>
    <submittedName>
        <fullName evidence="10">Kojibiose phosphorylase</fullName>
        <ecNumber evidence="10">2.4.1.230</ecNumber>
    </submittedName>
</protein>
<dbReference type="Gene3D" id="2.70.98.40">
    <property type="entry name" value="Glycoside hydrolase, family 65, N-terminal domain"/>
    <property type="match status" value="1"/>
</dbReference>
<dbReference type="InterPro" id="IPR011013">
    <property type="entry name" value="Gal_mutarotase_sf_dom"/>
</dbReference>
<evidence type="ECO:0000259" key="7">
    <source>
        <dbReference type="Pfam" id="PF03632"/>
    </source>
</evidence>
<keyword evidence="3 10" id="KW-0808">Transferase</keyword>
<accession>E3D7P0</accession>
<keyword evidence="4" id="KW-0378">Hydrolase</keyword>
<dbReference type="EMBL" id="CP002104">
    <property type="protein sequence ID" value="ADP39332.1"/>
    <property type="molecule type" value="Genomic_DNA"/>
</dbReference>
<dbReference type="GO" id="GO:0005975">
    <property type="term" value="P:carbohydrate metabolic process"/>
    <property type="evidence" value="ECO:0007669"/>
    <property type="project" value="InterPro"/>
</dbReference>
<dbReference type="Gene3D" id="2.60.420.10">
    <property type="entry name" value="Maltose phosphorylase, domain 3"/>
    <property type="match status" value="1"/>
</dbReference>
<evidence type="ECO:0000256" key="1">
    <source>
        <dbReference type="ARBA" id="ARBA00006768"/>
    </source>
</evidence>
<dbReference type="InterPro" id="IPR012341">
    <property type="entry name" value="6hp_glycosidase-like_sf"/>
</dbReference>
<dbReference type="PANTHER" id="PTHR11051">
    <property type="entry name" value="GLYCOSYL HYDROLASE-RELATED"/>
    <property type="match status" value="1"/>
</dbReference>
<sequence length="793" mass="91199">MFVIVYIFAKKGDCSMLMNSDIFSVFDSDWCITEDSYCSEKNLQYESLFALSNGYLGIRGAHEEGTSVSLPYVYINGIFDKSETFMKELATLPNWLGVRLYLEKQCIGIEDCEIIQYRRWLDMKRACLRQYIVLRDKKGRDTQIDTLRFVSRAHRNRMAVVVRVIPLNYNGLLEIEHTIDGSIINFCDAPRFKVKHTELIRNNSLSSDGTYLEVATRDDNIHVAVGARLLGYECDNNFESTVNILQNRCFHAFGERGVEFCDVSVQCKKPIILVKYVAVKDSRDTPVDHLFEDVESEINAMILDGVEKELQNHIAVYEKMWDHADIEIVGDNELNRAIRFNIFHLMSSANEEDNRVNIGAKLLSGEEYGGHAFWDSELFMLPFFAFVFPNTARKLEEYRYNLLPAAKRNAKKNGLLGAQYPWESADDGSEQCPDWTIEPDGTCYRCYVAQYEQHVTAAIAFGVAKYLQITHDHEFLYSKGINILLETARFWVSRCEWVEKYSRYEINQVTGPDEWHEPVNNNTYTNYLARWNIRYSLQLLSQIKVAKPEKYSEIIHNSDLTQEEIAHWKYVADHIYLPKDCNGIIEQFEGYFNLKDVVISQYDENDWPIRPSALKEYPVEKTQIIKQPDVVMLMHLLRNEFSEEVVKNNYHFYEARTLHGSSLSPSIHAIMGLVVGDDSKAYRYIKRSATLDLLNLQGNTREGIHAANAGGVWQTVIFGFAGININAENVLTIDPKLPSRWKSIVFRLHYAGRWLEINISADKVEVHMLQGSSMKILIHGAPVVINGCAEDGM</sequence>
<dbReference type="PATRIC" id="fig|525284.18.peg.1231"/>
<dbReference type="GO" id="GO:0030246">
    <property type="term" value="F:carbohydrate binding"/>
    <property type="evidence" value="ECO:0007669"/>
    <property type="project" value="InterPro"/>
</dbReference>
<reference evidence="10 11" key="1">
    <citation type="journal article" date="2010" name="PLoS ONE">
        <title>Comparative genomics of Gardnerella vaginalis strains reveals substantial differences in metabolic and virulence potential.</title>
        <authorList>
            <person name="Yeoman C.J."/>
            <person name="Yildirim S."/>
            <person name="Thomas S.M."/>
            <person name="Durkin A.S."/>
            <person name="Torralba M."/>
            <person name="Sutton G."/>
            <person name="Buhay C.J."/>
            <person name="Ding Y."/>
            <person name="Dugan-Rocha S.P."/>
            <person name="Muzny D.M."/>
            <person name="Qin X."/>
            <person name="Gibbs R.A."/>
            <person name="Leigh S.R."/>
            <person name="Stumpf R."/>
            <person name="White B.A."/>
            <person name="Highlander S.K."/>
            <person name="Nelson K.E."/>
            <person name="Wilson B.A."/>
        </authorList>
    </citation>
    <scope>NUCLEOTIDE SEQUENCE [LARGE SCALE GENOMIC DNA]</scope>
    <source>
        <strain evidence="11">ATCC 14019 / 317</strain>
    </source>
</reference>
<evidence type="ECO:0000259" key="8">
    <source>
        <dbReference type="Pfam" id="PF03633"/>
    </source>
</evidence>
<dbReference type="OrthoDB" id="9816160at2"/>
<dbReference type="Pfam" id="PF03633">
    <property type="entry name" value="Glyco_hydro_65C"/>
    <property type="match status" value="1"/>
</dbReference>
<dbReference type="Gene3D" id="1.50.10.10">
    <property type="match status" value="1"/>
</dbReference>
<evidence type="ECO:0000256" key="6">
    <source>
        <dbReference type="PIRSR" id="PIRSR036289-51"/>
    </source>
</evidence>
<organism evidence="10 11">
    <name type="scientific">Gardnerella vaginalis (strain ATCC 14019 / 317)</name>
    <dbReference type="NCBI Taxonomy" id="525284"/>
    <lineage>
        <taxon>Bacteria</taxon>
        <taxon>Bacillati</taxon>
        <taxon>Actinomycetota</taxon>
        <taxon>Actinomycetes</taxon>
        <taxon>Bifidobacteriales</taxon>
        <taxon>Bifidobacteriaceae</taxon>
        <taxon>Gardnerella</taxon>
    </lineage>
</organism>
<keyword evidence="2 10" id="KW-0328">Glycosyltransferase</keyword>